<protein>
    <submittedName>
        <fullName evidence="1">Uncharacterized protein</fullName>
    </submittedName>
</protein>
<dbReference type="EMBL" id="LAZR01000011">
    <property type="protein sequence ID" value="KKO07971.1"/>
    <property type="molecule type" value="Genomic_DNA"/>
</dbReference>
<sequence>MTENIKQMFSKMNDETREEALQCLMSEFNLKSTNYVRKNWIIGGRIPEKNQEKIVFIFQNLLRTQVFKIKEIKVQF</sequence>
<name>A0A0F9VS75_9ZZZZ</name>
<comment type="caution">
    <text evidence="1">The sequence shown here is derived from an EMBL/GenBank/DDBJ whole genome shotgun (WGS) entry which is preliminary data.</text>
</comment>
<evidence type="ECO:0000313" key="1">
    <source>
        <dbReference type="EMBL" id="KKO07971.1"/>
    </source>
</evidence>
<reference evidence="1" key="1">
    <citation type="journal article" date="2015" name="Nature">
        <title>Complex archaea that bridge the gap between prokaryotes and eukaryotes.</title>
        <authorList>
            <person name="Spang A."/>
            <person name="Saw J.H."/>
            <person name="Jorgensen S.L."/>
            <person name="Zaremba-Niedzwiedzka K."/>
            <person name="Martijn J."/>
            <person name="Lind A.E."/>
            <person name="van Eijk R."/>
            <person name="Schleper C."/>
            <person name="Guy L."/>
            <person name="Ettema T.J."/>
        </authorList>
    </citation>
    <scope>NUCLEOTIDE SEQUENCE</scope>
</reference>
<gene>
    <name evidence="1" type="ORF">LCGC14_0053130</name>
</gene>
<dbReference type="AlphaFoldDB" id="A0A0F9VS75"/>
<proteinExistence type="predicted"/>
<organism evidence="1">
    <name type="scientific">marine sediment metagenome</name>
    <dbReference type="NCBI Taxonomy" id="412755"/>
    <lineage>
        <taxon>unclassified sequences</taxon>
        <taxon>metagenomes</taxon>
        <taxon>ecological metagenomes</taxon>
    </lineage>
</organism>
<accession>A0A0F9VS75</accession>